<evidence type="ECO:0000313" key="3">
    <source>
        <dbReference type="Proteomes" id="UP001314263"/>
    </source>
</evidence>
<protein>
    <submittedName>
        <fullName evidence="2">Uncharacterized protein</fullName>
    </submittedName>
</protein>
<gene>
    <name evidence="2" type="ORF">CVIRNUC_000062</name>
</gene>
<reference evidence="2 3" key="1">
    <citation type="submission" date="2023-10" db="EMBL/GenBank/DDBJ databases">
        <authorList>
            <person name="Maclean D."/>
            <person name="Macfadyen A."/>
        </authorList>
    </citation>
    <scope>NUCLEOTIDE SEQUENCE [LARGE SCALE GENOMIC DNA]</scope>
</reference>
<feature type="region of interest" description="Disordered" evidence="1">
    <location>
        <begin position="406"/>
        <end position="425"/>
    </location>
</feature>
<evidence type="ECO:0000256" key="1">
    <source>
        <dbReference type="SAM" id="MobiDB-lite"/>
    </source>
</evidence>
<accession>A0AAV1HQD2</accession>
<dbReference type="EMBL" id="CAUYUE010000001">
    <property type="protein sequence ID" value="CAK0731931.1"/>
    <property type="molecule type" value="Genomic_DNA"/>
</dbReference>
<dbReference type="Proteomes" id="UP001314263">
    <property type="component" value="Unassembled WGS sequence"/>
</dbReference>
<dbReference type="AlphaFoldDB" id="A0AAV1HQD2"/>
<sequence length="425" mass="44582">MGSCVSLLRTDEVVLKSQSTACEHKDAPAKGTTTNASCDGIAATCERSASLTAVHRQPCATASHSKPAPYVDTAQAQPFGRWAAQEMAAAAAVGAAAAKRIPSCTSRQSRAALVTSAQPSAPCGISHSATPAEPKSSWPRQLQLGQHQAELRRLLEEACRSQKIKLAVCQGGLPKSRSADTSHLAPPPSLHGAGGHAPTRNLLTQGSDMAWAVAPERHDSASSSMEFRQGPAVPGSPRLPVLGKMGTAGSMPVFLQHRPPTAPSCPEFLRLLSSEARAAYGEWRGDKGTKPSDSCRSEDLAAACEAAISGLSQPHDTWLTIETKNASQTLFSGGDASAASPFESSIPCSIARSPSAQCQERRAVPQQRKPRRLSLQESRCARPLRRISAADKSAAVAALLARPPLPRQAPGCPTLGPLTMRPVRA</sequence>
<name>A0AAV1HQD2_9CHLO</name>
<proteinExistence type="predicted"/>
<evidence type="ECO:0000313" key="2">
    <source>
        <dbReference type="EMBL" id="CAK0731931.1"/>
    </source>
</evidence>
<feature type="region of interest" description="Disordered" evidence="1">
    <location>
        <begin position="357"/>
        <end position="376"/>
    </location>
</feature>
<keyword evidence="3" id="KW-1185">Reference proteome</keyword>
<comment type="caution">
    <text evidence="2">The sequence shown here is derived from an EMBL/GenBank/DDBJ whole genome shotgun (WGS) entry which is preliminary data.</text>
</comment>
<feature type="region of interest" description="Disordered" evidence="1">
    <location>
        <begin position="175"/>
        <end position="197"/>
    </location>
</feature>
<organism evidence="2 3">
    <name type="scientific">Coccomyxa viridis</name>
    <dbReference type="NCBI Taxonomy" id="1274662"/>
    <lineage>
        <taxon>Eukaryota</taxon>
        <taxon>Viridiplantae</taxon>
        <taxon>Chlorophyta</taxon>
        <taxon>core chlorophytes</taxon>
        <taxon>Trebouxiophyceae</taxon>
        <taxon>Trebouxiophyceae incertae sedis</taxon>
        <taxon>Coccomyxaceae</taxon>
        <taxon>Coccomyxa</taxon>
    </lineage>
</organism>